<proteinExistence type="inferred from homology"/>
<evidence type="ECO:0000313" key="4">
    <source>
        <dbReference type="Proteomes" id="UP001255416"/>
    </source>
</evidence>
<protein>
    <recommendedName>
        <fullName evidence="2">UPF0102 protein QO231_03245</fullName>
    </recommendedName>
</protein>
<comment type="caution">
    <text evidence="3">The sequence shown here is derived from an EMBL/GenBank/DDBJ whole genome shotgun (WGS) entry which is preliminary data.</text>
</comment>
<gene>
    <name evidence="3" type="ORF">QO231_03245</name>
</gene>
<dbReference type="Pfam" id="PF02021">
    <property type="entry name" value="UPF0102"/>
    <property type="match status" value="1"/>
</dbReference>
<dbReference type="SUPFAM" id="SSF52980">
    <property type="entry name" value="Restriction endonuclease-like"/>
    <property type="match status" value="1"/>
</dbReference>
<dbReference type="Gene3D" id="3.40.1350.10">
    <property type="match status" value="1"/>
</dbReference>
<accession>A0ABU3V9M6</accession>
<comment type="similarity">
    <text evidence="1 2">Belongs to the UPF0102 family.</text>
</comment>
<organism evidence="3 4">
    <name type="scientific">Sedimentitalea todarodis</name>
    <dbReference type="NCBI Taxonomy" id="1631240"/>
    <lineage>
        <taxon>Bacteria</taxon>
        <taxon>Pseudomonadati</taxon>
        <taxon>Pseudomonadota</taxon>
        <taxon>Alphaproteobacteria</taxon>
        <taxon>Rhodobacterales</taxon>
        <taxon>Paracoccaceae</taxon>
        <taxon>Sedimentitalea</taxon>
    </lineage>
</organism>
<dbReference type="Proteomes" id="UP001255416">
    <property type="component" value="Unassembled WGS sequence"/>
</dbReference>
<dbReference type="PANTHER" id="PTHR34039:SF1">
    <property type="entry name" value="UPF0102 PROTEIN YRAN"/>
    <property type="match status" value="1"/>
</dbReference>
<dbReference type="InterPro" id="IPR003509">
    <property type="entry name" value="UPF0102_YraN-like"/>
</dbReference>
<dbReference type="RefSeq" id="WP_316773300.1">
    <property type="nucleotide sequence ID" value="NZ_JASMWN010000002.1"/>
</dbReference>
<reference evidence="4" key="1">
    <citation type="submission" date="2023-05" db="EMBL/GenBank/DDBJ databases">
        <title>Sedimentitalea sp. nov. JM2-8.</title>
        <authorList>
            <person name="Huang J."/>
        </authorList>
    </citation>
    <scope>NUCLEOTIDE SEQUENCE [LARGE SCALE GENOMIC DNA]</scope>
    <source>
        <strain evidence="4">KHS03</strain>
    </source>
</reference>
<dbReference type="PANTHER" id="PTHR34039">
    <property type="entry name" value="UPF0102 PROTEIN YRAN"/>
    <property type="match status" value="1"/>
</dbReference>
<dbReference type="EMBL" id="JASMWN010000002">
    <property type="protein sequence ID" value="MDU9002868.1"/>
    <property type="molecule type" value="Genomic_DNA"/>
</dbReference>
<dbReference type="HAMAP" id="MF_00048">
    <property type="entry name" value="UPF0102"/>
    <property type="match status" value="1"/>
</dbReference>
<evidence type="ECO:0000313" key="3">
    <source>
        <dbReference type="EMBL" id="MDU9002868.1"/>
    </source>
</evidence>
<evidence type="ECO:0000256" key="1">
    <source>
        <dbReference type="ARBA" id="ARBA00006738"/>
    </source>
</evidence>
<dbReference type="InterPro" id="IPR011856">
    <property type="entry name" value="tRNA_endonuc-like_dom_sf"/>
</dbReference>
<keyword evidence="4" id="KW-1185">Reference proteome</keyword>
<evidence type="ECO:0000256" key="2">
    <source>
        <dbReference type="HAMAP-Rule" id="MF_00048"/>
    </source>
</evidence>
<sequence length="122" mass="13846">MQAEIRGQVAHHAGEAAERQIALHYERLGFKILYRRWRGAGGEIDLIVRNPEILVFVEVKKSRSIARAAERISRRQIARILASAEEFLAREPDSQLIDVRIDAALVDELGTFEILENAFGHD</sequence>
<dbReference type="InterPro" id="IPR011335">
    <property type="entry name" value="Restrct_endonuc-II-like"/>
</dbReference>
<name>A0ABU3V9M6_9RHOB</name>